<dbReference type="PROSITE" id="PS00893">
    <property type="entry name" value="NUDIX_BOX"/>
    <property type="match status" value="1"/>
</dbReference>
<dbReference type="Gene3D" id="3.90.79.10">
    <property type="entry name" value="Nucleoside Triphosphate Pyrophosphohydrolase"/>
    <property type="match status" value="1"/>
</dbReference>
<evidence type="ECO:0000256" key="1">
    <source>
        <dbReference type="ARBA" id="ARBA00022801"/>
    </source>
</evidence>
<protein>
    <submittedName>
        <fullName evidence="3">NUDIX domain-containing protein</fullName>
    </submittedName>
</protein>
<dbReference type="InterPro" id="IPR015797">
    <property type="entry name" value="NUDIX_hydrolase-like_dom_sf"/>
</dbReference>
<name>A0ABS1HHV9_9BACT</name>
<dbReference type="Proteomes" id="UP000605676">
    <property type="component" value="Unassembled WGS sequence"/>
</dbReference>
<keyword evidence="4" id="KW-1185">Reference proteome</keyword>
<accession>A0ABS1HHV9</accession>
<evidence type="ECO:0000259" key="2">
    <source>
        <dbReference type="PROSITE" id="PS51462"/>
    </source>
</evidence>
<sequence>MFMTKFPGGGLEYGEGTIDCLKREFKEELNIDIEIKSHFYTTDYFQPTISFKNMQLISIYYLVSSDDIDKIVISNKRHNIPAIDHAQSFRWVPIKQLKAEEFTFPIDKKAAGLVKVIS</sequence>
<dbReference type="Pfam" id="PF00293">
    <property type="entry name" value="NUDIX"/>
    <property type="match status" value="1"/>
</dbReference>
<comment type="caution">
    <text evidence="3">The sequence shown here is derived from an EMBL/GenBank/DDBJ whole genome shotgun (WGS) entry which is preliminary data.</text>
</comment>
<dbReference type="PROSITE" id="PS51462">
    <property type="entry name" value="NUDIX"/>
    <property type="match status" value="1"/>
</dbReference>
<evidence type="ECO:0000313" key="4">
    <source>
        <dbReference type="Proteomes" id="UP000605676"/>
    </source>
</evidence>
<dbReference type="EMBL" id="JAENRR010000013">
    <property type="protein sequence ID" value="MBK3517211.1"/>
    <property type="molecule type" value="Genomic_DNA"/>
</dbReference>
<organism evidence="3 4">
    <name type="scientific">Carboxylicivirga marina</name>
    <dbReference type="NCBI Taxonomy" id="2800988"/>
    <lineage>
        <taxon>Bacteria</taxon>
        <taxon>Pseudomonadati</taxon>
        <taxon>Bacteroidota</taxon>
        <taxon>Bacteroidia</taxon>
        <taxon>Marinilabiliales</taxon>
        <taxon>Marinilabiliaceae</taxon>
        <taxon>Carboxylicivirga</taxon>
    </lineage>
</organism>
<gene>
    <name evidence="3" type="ORF">JIV24_07630</name>
</gene>
<dbReference type="SUPFAM" id="SSF55811">
    <property type="entry name" value="Nudix"/>
    <property type="match status" value="1"/>
</dbReference>
<keyword evidence="1" id="KW-0378">Hydrolase</keyword>
<dbReference type="RefSeq" id="WP_200464435.1">
    <property type="nucleotide sequence ID" value="NZ_JAENRR010000013.1"/>
</dbReference>
<proteinExistence type="predicted"/>
<dbReference type="InterPro" id="IPR020084">
    <property type="entry name" value="NUDIX_hydrolase_CS"/>
</dbReference>
<reference evidence="3 4" key="1">
    <citation type="submission" date="2021-01" db="EMBL/GenBank/DDBJ databases">
        <title>Carboxyliciviraga sp.nov., isolated from coastal sediments.</title>
        <authorList>
            <person name="Lu D."/>
            <person name="Zhang T."/>
        </authorList>
    </citation>
    <scope>NUCLEOTIDE SEQUENCE [LARGE SCALE GENOMIC DNA]</scope>
    <source>
        <strain evidence="3 4">N1Y132</strain>
    </source>
</reference>
<dbReference type="InterPro" id="IPR000086">
    <property type="entry name" value="NUDIX_hydrolase_dom"/>
</dbReference>
<feature type="domain" description="Nudix hydrolase" evidence="2">
    <location>
        <begin position="1"/>
        <end position="115"/>
    </location>
</feature>
<evidence type="ECO:0000313" key="3">
    <source>
        <dbReference type="EMBL" id="MBK3517211.1"/>
    </source>
</evidence>